<dbReference type="AlphaFoldDB" id="A0AAV1MZD4"/>
<evidence type="ECO:0000256" key="1">
    <source>
        <dbReference type="SAM" id="MobiDB-lite"/>
    </source>
</evidence>
<protein>
    <submittedName>
        <fullName evidence="3">Small integral membrane protein 44-like</fullName>
    </submittedName>
</protein>
<gene>
    <name evidence="3" type="ORF">FSCOSCO3_A026419</name>
</gene>
<keyword evidence="2" id="KW-0472">Membrane</keyword>
<keyword evidence="2" id="KW-1133">Transmembrane helix</keyword>
<name>A0AAV1MZD4_SCOSC</name>
<evidence type="ECO:0000256" key="2">
    <source>
        <dbReference type="SAM" id="Phobius"/>
    </source>
</evidence>
<proteinExistence type="predicted"/>
<dbReference type="Proteomes" id="UP001314229">
    <property type="component" value="Unassembled WGS sequence"/>
</dbReference>
<dbReference type="EMBL" id="CAWUFR010000009">
    <property type="protein sequence ID" value="CAK6952461.1"/>
    <property type="molecule type" value="Genomic_DNA"/>
</dbReference>
<keyword evidence="4" id="KW-1185">Reference proteome</keyword>
<evidence type="ECO:0000313" key="4">
    <source>
        <dbReference type="Proteomes" id="UP001314229"/>
    </source>
</evidence>
<feature type="transmembrane region" description="Helical" evidence="2">
    <location>
        <begin position="61"/>
        <end position="79"/>
    </location>
</feature>
<accession>A0AAV1MZD4</accession>
<feature type="region of interest" description="Disordered" evidence="1">
    <location>
        <begin position="137"/>
        <end position="158"/>
    </location>
</feature>
<organism evidence="3 4">
    <name type="scientific">Scomber scombrus</name>
    <name type="common">Atlantic mackerel</name>
    <name type="synonym">Scomber vernalis</name>
    <dbReference type="NCBI Taxonomy" id="13677"/>
    <lineage>
        <taxon>Eukaryota</taxon>
        <taxon>Metazoa</taxon>
        <taxon>Chordata</taxon>
        <taxon>Craniata</taxon>
        <taxon>Vertebrata</taxon>
        <taxon>Euteleostomi</taxon>
        <taxon>Actinopterygii</taxon>
        <taxon>Neopterygii</taxon>
        <taxon>Teleostei</taxon>
        <taxon>Neoteleostei</taxon>
        <taxon>Acanthomorphata</taxon>
        <taxon>Pelagiaria</taxon>
        <taxon>Scombriformes</taxon>
        <taxon>Scombridae</taxon>
        <taxon>Scomber</taxon>
    </lineage>
</organism>
<comment type="caution">
    <text evidence="3">The sequence shown here is derived from an EMBL/GenBank/DDBJ whole genome shotgun (WGS) entry which is preliminary data.</text>
</comment>
<keyword evidence="2" id="KW-0812">Transmembrane</keyword>
<sequence length="189" mass="21151">MNQEPVVSPNATGRALFWNLTQLVFEHRQLLQLSRNKEEEEAYFVDYIPPARDAITLPRNVVYVLVGVVLVIMATYAIVGHLIKDLMHDFADWVLGPKPVDDDSEEGRAQIEEERRVSVSSRLMGIDRLRMEKEKDGLLPGFHQGDGGGHRPSTPPPLKSAITSYLGEKRISNHSVTFACPATPYVTSL</sequence>
<reference evidence="3 4" key="1">
    <citation type="submission" date="2024-01" db="EMBL/GenBank/DDBJ databases">
        <authorList>
            <person name="Alioto T."/>
            <person name="Alioto T."/>
            <person name="Gomez Garrido J."/>
        </authorList>
    </citation>
    <scope>NUCLEOTIDE SEQUENCE [LARGE SCALE GENOMIC DNA]</scope>
</reference>
<evidence type="ECO:0000313" key="3">
    <source>
        <dbReference type="EMBL" id="CAK6952461.1"/>
    </source>
</evidence>